<protein>
    <submittedName>
        <fullName evidence="5">Lipase, class 3</fullName>
    </submittedName>
</protein>
<dbReference type="Proteomes" id="UP000078544">
    <property type="component" value="Unassembled WGS sequence"/>
</dbReference>
<dbReference type="GO" id="GO:0006629">
    <property type="term" value="P:lipid metabolic process"/>
    <property type="evidence" value="ECO:0007669"/>
    <property type="project" value="InterPro"/>
</dbReference>
<dbReference type="OrthoDB" id="438440at2759"/>
<keyword evidence="6" id="KW-1185">Reference proteome</keyword>
<dbReference type="SUPFAM" id="SSF53474">
    <property type="entry name" value="alpha/beta-Hydrolases"/>
    <property type="match status" value="1"/>
</dbReference>
<dbReference type="InterPro" id="IPR029058">
    <property type="entry name" value="AB_hydrolase_fold"/>
</dbReference>
<comment type="catalytic activity">
    <reaction evidence="2">
        <text>a diacylglycerol + H2O = a monoacylglycerol + a fatty acid + H(+)</text>
        <dbReference type="Rhea" id="RHEA:32731"/>
        <dbReference type="ChEBI" id="CHEBI:15377"/>
        <dbReference type="ChEBI" id="CHEBI:15378"/>
        <dbReference type="ChEBI" id="CHEBI:17408"/>
        <dbReference type="ChEBI" id="CHEBI:18035"/>
        <dbReference type="ChEBI" id="CHEBI:28868"/>
    </reaction>
</comment>
<dbReference type="Pfam" id="PF01764">
    <property type="entry name" value="Lipase_3"/>
    <property type="match status" value="1"/>
</dbReference>
<evidence type="ECO:0000313" key="6">
    <source>
        <dbReference type="Proteomes" id="UP000078544"/>
    </source>
</evidence>
<dbReference type="STRING" id="1081109.A0A162K2B6"/>
<dbReference type="PANTHER" id="PTHR45856">
    <property type="entry name" value="ALPHA/BETA-HYDROLASES SUPERFAMILY PROTEIN"/>
    <property type="match status" value="1"/>
</dbReference>
<comment type="catalytic activity">
    <reaction evidence="3">
        <text>a monoacylglycerol + H2O = glycerol + a fatty acid + H(+)</text>
        <dbReference type="Rhea" id="RHEA:15245"/>
        <dbReference type="ChEBI" id="CHEBI:15377"/>
        <dbReference type="ChEBI" id="CHEBI:15378"/>
        <dbReference type="ChEBI" id="CHEBI:17408"/>
        <dbReference type="ChEBI" id="CHEBI:17754"/>
        <dbReference type="ChEBI" id="CHEBI:28868"/>
    </reaction>
</comment>
<comment type="similarity">
    <text evidence="1">Belongs to the AB hydrolase superfamily. Lipase family. Class 3 subfamily.</text>
</comment>
<proteinExistence type="inferred from homology"/>
<organism evidence="5 6">
    <name type="scientific">Moelleriella libera RCEF 2490</name>
    <dbReference type="NCBI Taxonomy" id="1081109"/>
    <lineage>
        <taxon>Eukaryota</taxon>
        <taxon>Fungi</taxon>
        <taxon>Dikarya</taxon>
        <taxon>Ascomycota</taxon>
        <taxon>Pezizomycotina</taxon>
        <taxon>Sordariomycetes</taxon>
        <taxon>Hypocreomycetidae</taxon>
        <taxon>Hypocreales</taxon>
        <taxon>Clavicipitaceae</taxon>
        <taxon>Moelleriella</taxon>
    </lineage>
</organism>
<evidence type="ECO:0000256" key="2">
    <source>
        <dbReference type="ARBA" id="ARBA00047591"/>
    </source>
</evidence>
<feature type="domain" description="Fungal lipase-type" evidence="4">
    <location>
        <begin position="180"/>
        <end position="325"/>
    </location>
</feature>
<dbReference type="AlphaFoldDB" id="A0A162K2B6"/>
<evidence type="ECO:0000256" key="3">
    <source>
        <dbReference type="ARBA" id="ARBA00048461"/>
    </source>
</evidence>
<comment type="caution">
    <text evidence="5">The sequence shown here is derived from an EMBL/GenBank/DDBJ whole genome shotgun (WGS) entry which is preliminary data.</text>
</comment>
<dbReference type="Gene3D" id="3.40.50.1820">
    <property type="entry name" value="alpha/beta hydrolase"/>
    <property type="match status" value="1"/>
</dbReference>
<accession>A0A162K2B6</accession>
<evidence type="ECO:0000256" key="1">
    <source>
        <dbReference type="ARBA" id="ARBA00043996"/>
    </source>
</evidence>
<dbReference type="EMBL" id="AZGY01000002">
    <property type="protein sequence ID" value="OAA32106.1"/>
    <property type="molecule type" value="Genomic_DNA"/>
</dbReference>
<dbReference type="PANTHER" id="PTHR45856:SF21">
    <property type="entry name" value="FUNGAL LIPASE-LIKE DOMAIN-CONTAINING PROTEIN"/>
    <property type="match status" value="1"/>
</dbReference>
<dbReference type="InterPro" id="IPR002921">
    <property type="entry name" value="Fungal_lipase-type"/>
</dbReference>
<name>A0A162K2B6_9HYPO</name>
<evidence type="ECO:0000259" key="4">
    <source>
        <dbReference type="Pfam" id="PF01764"/>
    </source>
</evidence>
<sequence>MARYRLFGSKRLAKASLDVSVAAAPAVSSADTAFSHNSRASAAAVAELSQSLEFVLDELDGQDGQAPACYYHSPVSTSADGPGDVLQLHLDRLADEAAKYSNATLDEDDAQEWTWSPDTAHLVRVACQCANLAYTARLGPYRDDDDDDEDLVCVASSPASVAGTNKAFSLWRADALKALVVAVRGTRAIPDHAVNLNSDLCDASAVPTLAQNMPPGIAAHSGFVSCAKAIMPKVQHEINCHVAAAAAAVPIQQIIFTGHSAGGAVASLLFLSMAAAKCPSHLKVSLVTFGSAPVTASDTTPLVRTLSNVGTVLALVNEFDMVPRADKAYIQSVIDLYRSRYGLASLHHCDTPGETAAQGPVWPLPTSPLHLVGDIIMSKRIFRPEFGQGPYKMFNVPHDIFGQLLFTGLAEHKRKVYLERFRSGLEVEGSWSEASTLRAAESHYSKRSTF</sequence>
<reference evidence="5 6" key="1">
    <citation type="journal article" date="2016" name="Genome Biol. Evol.">
        <title>Divergent and convergent evolution of fungal pathogenicity.</title>
        <authorList>
            <person name="Shang Y."/>
            <person name="Xiao G."/>
            <person name="Zheng P."/>
            <person name="Cen K."/>
            <person name="Zhan S."/>
            <person name="Wang C."/>
        </authorList>
    </citation>
    <scope>NUCLEOTIDE SEQUENCE [LARGE SCALE GENOMIC DNA]</scope>
    <source>
        <strain evidence="5 6">RCEF 2490</strain>
    </source>
</reference>
<dbReference type="InterPro" id="IPR051218">
    <property type="entry name" value="Sec_MonoDiacylglyc_Lipase"/>
</dbReference>
<gene>
    <name evidence="5" type="ORF">AAL_01438</name>
</gene>
<evidence type="ECO:0000313" key="5">
    <source>
        <dbReference type="EMBL" id="OAA32106.1"/>
    </source>
</evidence>